<dbReference type="SUPFAM" id="SSF47413">
    <property type="entry name" value="lambda repressor-like DNA-binding domains"/>
    <property type="match status" value="1"/>
</dbReference>
<keyword evidence="3" id="KW-1185">Reference proteome</keyword>
<organism evidence="2 3">
    <name type="scientific">Brucella intermedia</name>
    <dbReference type="NCBI Taxonomy" id="94625"/>
    <lineage>
        <taxon>Bacteria</taxon>
        <taxon>Pseudomonadati</taxon>
        <taxon>Pseudomonadota</taxon>
        <taxon>Alphaproteobacteria</taxon>
        <taxon>Hyphomicrobiales</taxon>
        <taxon>Brucellaceae</taxon>
        <taxon>Brucella/Ochrobactrum group</taxon>
        <taxon>Brucella</taxon>
    </lineage>
</organism>
<comment type="caution">
    <text evidence="2">The sequence shown here is derived from an EMBL/GenBank/DDBJ whole genome shotgun (WGS) entry which is preliminary data.</text>
</comment>
<dbReference type="RefSeq" id="WP_182511721.1">
    <property type="nucleotide sequence ID" value="NZ_JACGXG010000002.1"/>
</dbReference>
<dbReference type="Gene3D" id="2.10.109.10">
    <property type="entry name" value="Umud Fragment, subunit A"/>
    <property type="match status" value="1"/>
</dbReference>
<dbReference type="CDD" id="cd06462">
    <property type="entry name" value="Peptidase_S24_S26"/>
    <property type="match status" value="1"/>
</dbReference>
<evidence type="ECO:0000313" key="3">
    <source>
        <dbReference type="Proteomes" id="UP000578622"/>
    </source>
</evidence>
<dbReference type="InterPro" id="IPR001387">
    <property type="entry name" value="Cro/C1-type_HTH"/>
</dbReference>
<dbReference type="Gene3D" id="1.10.260.40">
    <property type="entry name" value="lambda repressor-like DNA-binding domains"/>
    <property type="match status" value="1"/>
</dbReference>
<accession>A0ABR6AP72</accession>
<evidence type="ECO:0000313" key="2">
    <source>
        <dbReference type="EMBL" id="MBA8851240.1"/>
    </source>
</evidence>
<sequence length="204" mass="21789">MKQVTIDKDRFRAAMKKGGWSMKALSLEAGMGETFVRDILDRGAVPKIDSLKSVANILNTTVGYLIGEEPGVTSVVGRVGADTSGEIIYGNGDGGFGDVIIPPGAGPESVAVEVQGYSMGTFVDGALIFYSDQKLAPSDEMLGDMVVVGLSDGRALLKRLTRGSRPGLYDLESLNGPTMRDQEVIWAADIESIVPPRQARRIRI</sequence>
<dbReference type="InterPro" id="IPR010982">
    <property type="entry name" value="Lambda_DNA-bd_dom_sf"/>
</dbReference>
<protein>
    <submittedName>
        <fullName evidence="2">Lambda repressor-like predicted transcriptional regulator</fullName>
    </submittedName>
</protein>
<dbReference type="SMART" id="SM00530">
    <property type="entry name" value="HTH_XRE"/>
    <property type="match status" value="1"/>
</dbReference>
<dbReference type="PROSITE" id="PS50943">
    <property type="entry name" value="HTH_CROC1"/>
    <property type="match status" value="1"/>
</dbReference>
<name>A0ABR6AP72_9HYPH</name>
<dbReference type="EMBL" id="JACGXG010000002">
    <property type="protein sequence ID" value="MBA8851240.1"/>
    <property type="molecule type" value="Genomic_DNA"/>
</dbReference>
<gene>
    <name evidence="2" type="ORF">FHW20_002175</name>
</gene>
<proteinExistence type="predicted"/>
<dbReference type="Proteomes" id="UP000578622">
    <property type="component" value="Unassembled WGS sequence"/>
</dbReference>
<evidence type="ECO:0000259" key="1">
    <source>
        <dbReference type="PROSITE" id="PS50943"/>
    </source>
</evidence>
<reference evidence="2 3" key="1">
    <citation type="submission" date="2020-07" db="EMBL/GenBank/DDBJ databases">
        <title>Genomic Encyclopedia of Type Strains, Phase IV (KMG-V): Genome sequencing to study the core and pangenomes of soil and plant-associated prokaryotes.</title>
        <authorList>
            <person name="Whitman W."/>
        </authorList>
    </citation>
    <scope>NUCLEOTIDE SEQUENCE [LARGE SCALE GENOMIC DNA]</scope>
    <source>
        <strain evidence="2 3">RH4WT92</strain>
    </source>
</reference>
<feature type="domain" description="HTH cro/C1-type" evidence="1">
    <location>
        <begin position="11"/>
        <end position="65"/>
    </location>
</feature>